<feature type="compositionally biased region" description="Low complexity" evidence="1">
    <location>
        <begin position="214"/>
        <end position="229"/>
    </location>
</feature>
<accession>A0A427Y8S2</accession>
<feature type="region of interest" description="Disordered" evidence="1">
    <location>
        <begin position="339"/>
        <end position="371"/>
    </location>
</feature>
<name>A0A427Y8S2_9TREE</name>
<gene>
    <name evidence="2" type="ORF">EHS24_000049</name>
</gene>
<reference evidence="2 3" key="1">
    <citation type="submission" date="2018-11" db="EMBL/GenBank/DDBJ databases">
        <title>Genome sequence of Apiotrichum porosum DSM 27194.</title>
        <authorList>
            <person name="Aliyu H."/>
            <person name="Gorte O."/>
            <person name="Ochsenreither K."/>
        </authorList>
    </citation>
    <scope>NUCLEOTIDE SEQUENCE [LARGE SCALE GENOMIC DNA]</scope>
    <source>
        <strain evidence="2 3">DSM 27194</strain>
    </source>
</reference>
<feature type="compositionally biased region" description="Basic and acidic residues" evidence="1">
    <location>
        <begin position="355"/>
        <end position="369"/>
    </location>
</feature>
<feature type="region of interest" description="Disordered" evidence="1">
    <location>
        <begin position="127"/>
        <end position="152"/>
    </location>
</feature>
<organism evidence="2 3">
    <name type="scientific">Apiotrichum porosum</name>
    <dbReference type="NCBI Taxonomy" id="105984"/>
    <lineage>
        <taxon>Eukaryota</taxon>
        <taxon>Fungi</taxon>
        <taxon>Dikarya</taxon>
        <taxon>Basidiomycota</taxon>
        <taxon>Agaricomycotina</taxon>
        <taxon>Tremellomycetes</taxon>
        <taxon>Trichosporonales</taxon>
        <taxon>Trichosporonaceae</taxon>
        <taxon>Apiotrichum</taxon>
    </lineage>
</organism>
<feature type="compositionally biased region" description="Basic residues" evidence="1">
    <location>
        <begin position="141"/>
        <end position="151"/>
    </location>
</feature>
<sequence>MRPRRHTLSTLSDVVHRTHSHTSSTASHFTLVLVDDGECQLWPSSARRVDLRLAPPEWTVLQAAIALYAPPSWFVMGVDVMVVIQDEGVQLVTTAEDWEAVRATTTRITVLPTPAGSGLHIPLLQSEHAGNGAPSDIGTSHSHRHLGHTTHRQLQDVISRARVLAERTLAPALEPTPQPTPWPSSPEVGFLNHGAGRLHSTPGGSAMGQVSGHPKASPSPSFSPSSSPSPRRPKASTRDTHYGDHHDDCNDDEPGDTTIRPFDEEDKQDLPGKKSRSQSHPRPHGRDSKPDPRPYAIPPPRHRREHWVPFPLLWDEPQALHERRGLDMQTLDMTKVDAKDHHADAPPPPNTPDHAQPHHDHSLSIERPQRSSTSRASWGNWFAWSPWWVCEFHWLLTDQIMETHTSRPLQCQPPQTIRSHSCSHILLMAISTPAAAHTFSSWSSMSRHREAHGL</sequence>
<dbReference type="RefSeq" id="XP_028479748.1">
    <property type="nucleotide sequence ID" value="XM_028615891.1"/>
</dbReference>
<evidence type="ECO:0000313" key="3">
    <source>
        <dbReference type="Proteomes" id="UP000279236"/>
    </source>
</evidence>
<feature type="compositionally biased region" description="Pro residues" evidence="1">
    <location>
        <begin position="174"/>
        <end position="184"/>
    </location>
</feature>
<dbReference type="EMBL" id="RSCE01000001">
    <property type="protein sequence ID" value="RSH87540.1"/>
    <property type="molecule type" value="Genomic_DNA"/>
</dbReference>
<proteinExistence type="predicted"/>
<feature type="compositionally biased region" description="Basic and acidic residues" evidence="1">
    <location>
        <begin position="236"/>
        <end position="248"/>
    </location>
</feature>
<evidence type="ECO:0000313" key="2">
    <source>
        <dbReference type="EMBL" id="RSH87540.1"/>
    </source>
</evidence>
<dbReference type="AlphaFoldDB" id="A0A427Y8S2"/>
<feature type="compositionally biased region" description="Basic residues" evidence="1">
    <location>
        <begin position="273"/>
        <end position="283"/>
    </location>
</feature>
<comment type="caution">
    <text evidence="2">The sequence shown here is derived from an EMBL/GenBank/DDBJ whole genome shotgun (WGS) entry which is preliminary data.</text>
</comment>
<dbReference type="Proteomes" id="UP000279236">
    <property type="component" value="Unassembled WGS sequence"/>
</dbReference>
<feature type="region of interest" description="Disordered" evidence="1">
    <location>
        <begin position="169"/>
        <end position="302"/>
    </location>
</feature>
<keyword evidence="3" id="KW-1185">Reference proteome</keyword>
<evidence type="ECO:0000256" key="1">
    <source>
        <dbReference type="SAM" id="MobiDB-lite"/>
    </source>
</evidence>
<protein>
    <submittedName>
        <fullName evidence="2">Uncharacterized protein</fullName>
    </submittedName>
</protein>
<dbReference type="GeneID" id="39584592"/>